<reference evidence="1" key="1">
    <citation type="submission" date="2023-10" db="EMBL/GenBank/DDBJ databases">
        <authorList>
            <person name="Rodriguez Cubillos JULIANA M."/>
            <person name="De Vega J."/>
        </authorList>
    </citation>
    <scope>NUCLEOTIDE SEQUENCE</scope>
</reference>
<keyword evidence="2" id="KW-1185">Reference proteome</keyword>
<gene>
    <name evidence="1" type="ORF">MILVUS5_LOCUS16005</name>
</gene>
<dbReference type="EMBL" id="CASHSV030000109">
    <property type="protein sequence ID" value="CAJ2647492.1"/>
    <property type="molecule type" value="Genomic_DNA"/>
</dbReference>
<organism evidence="1 2">
    <name type="scientific">Trifolium pratense</name>
    <name type="common">Red clover</name>
    <dbReference type="NCBI Taxonomy" id="57577"/>
    <lineage>
        <taxon>Eukaryota</taxon>
        <taxon>Viridiplantae</taxon>
        <taxon>Streptophyta</taxon>
        <taxon>Embryophyta</taxon>
        <taxon>Tracheophyta</taxon>
        <taxon>Spermatophyta</taxon>
        <taxon>Magnoliopsida</taxon>
        <taxon>eudicotyledons</taxon>
        <taxon>Gunneridae</taxon>
        <taxon>Pentapetalae</taxon>
        <taxon>rosids</taxon>
        <taxon>fabids</taxon>
        <taxon>Fabales</taxon>
        <taxon>Fabaceae</taxon>
        <taxon>Papilionoideae</taxon>
        <taxon>50 kb inversion clade</taxon>
        <taxon>NPAAA clade</taxon>
        <taxon>Hologalegina</taxon>
        <taxon>IRL clade</taxon>
        <taxon>Trifolieae</taxon>
        <taxon>Trifolium</taxon>
    </lineage>
</organism>
<proteinExistence type="predicted"/>
<comment type="caution">
    <text evidence="1">The sequence shown here is derived from an EMBL/GenBank/DDBJ whole genome shotgun (WGS) entry which is preliminary data.</text>
</comment>
<evidence type="ECO:0000313" key="2">
    <source>
        <dbReference type="Proteomes" id="UP001177021"/>
    </source>
</evidence>
<accession>A0ACB0JUS1</accession>
<name>A0ACB0JUS1_TRIPR</name>
<sequence>MLSQDCESQPSSSYLPDLNTQPSSSYHQSHQLEASQFHPQPSSSYHQSHQHEASQFYSQPSSSYHQEGEEEDEDDIVNGVIVGEESENEEEYVAQAFGDVEDEDVDDHPMYNPPPHMLTLDASIDERTEVLRSMNPRLPVDQGIEVGMQFHTKADCVSAIRTYHIKQSRDYKVKQSDKERYVIQCKQPACKFSLRASERTNGRWVIGVIKNEHTCISLGLTQDHHKLNSTMISESIASLLHKDLSIKVKTIIAHIRDKFNYTVTYRKAWIAKNKAIENMFGSWVDSYHALPQWLMTMQHYLPNVVTILETLPADTPDDVTFHRLFWSFEPLIKGFAYCKPIVQVDGTWLYGKYKGTLLLAVAQDGNDHIFPVAFAIVEGETKEAWNFFLKNLRTYVTPQQHLCVISDRHPSIKSAYDNPANGWNDPTCRHVYCIRHIAQNFMRKFNNKKLRKLVVNMGFAVNQPLHRYYRSKIAAQNTNAIGWLDNIPIAKWTQAFDEGRRWGHMTTNLAESMNNVFKGIRNEPITALVQSTFYKCVVLFQRRATESAAVLQSGQQYSEACQKRIKEAMHKANSHQVIAFDRLNQTFRVMETVNHNEGRPMGRFLLKLGESCCDCGEFQALHLPCSHVIAACSHAAQAYQVHIHDVYKAASVFCVYNNTFPGIQDQSYWPQYYGRRLCPDPAMKRCKRGRPKSTRIRTEMDDEIETLNKCALCRVPGHDRRNCPNSN</sequence>
<dbReference type="Proteomes" id="UP001177021">
    <property type="component" value="Unassembled WGS sequence"/>
</dbReference>
<protein>
    <submittedName>
        <fullName evidence="1">Uncharacterized protein</fullName>
    </submittedName>
</protein>
<evidence type="ECO:0000313" key="1">
    <source>
        <dbReference type="EMBL" id="CAJ2647492.1"/>
    </source>
</evidence>